<organism evidence="1">
    <name type="scientific">marine sediment metagenome</name>
    <dbReference type="NCBI Taxonomy" id="412755"/>
    <lineage>
        <taxon>unclassified sequences</taxon>
        <taxon>metagenomes</taxon>
        <taxon>ecological metagenomes</taxon>
    </lineage>
</organism>
<accession>A0A0F9M896</accession>
<dbReference type="AlphaFoldDB" id="A0A0F9M896"/>
<gene>
    <name evidence="1" type="ORF">LCGC14_1122650</name>
</gene>
<comment type="caution">
    <text evidence="1">The sequence shown here is derived from an EMBL/GenBank/DDBJ whole genome shotgun (WGS) entry which is preliminary data.</text>
</comment>
<reference evidence="1" key="1">
    <citation type="journal article" date="2015" name="Nature">
        <title>Complex archaea that bridge the gap between prokaryotes and eukaryotes.</title>
        <authorList>
            <person name="Spang A."/>
            <person name="Saw J.H."/>
            <person name="Jorgensen S.L."/>
            <person name="Zaremba-Niedzwiedzka K."/>
            <person name="Martijn J."/>
            <person name="Lind A.E."/>
            <person name="van Eijk R."/>
            <person name="Schleper C."/>
            <person name="Guy L."/>
            <person name="Ettema T.J."/>
        </authorList>
    </citation>
    <scope>NUCLEOTIDE SEQUENCE</scope>
</reference>
<evidence type="ECO:0008006" key="2">
    <source>
        <dbReference type="Google" id="ProtNLM"/>
    </source>
</evidence>
<sequence>MSKTALTLVWPGLARIISQQINASSLPPTLTKIIKKSRFTADPTGLARLLFNHFSQTPIIDSDLPLVSLLNQSQTSIKADPCYLHPDRDRLLLFADDLDITQQESKALIAEIQPLLAEFNGQLNALDPDSWLLTLAEMPKLNFSALPEVNGKGVDAYLPQGDDRRAWIRLWNEIQMQLFDADVNQQRIAKGKLPVNSVWFWGVGEFSAKQNSWTSVQGNNRLLEQLAQHATITLNGKVDWINDSINILNSGQHLWVLDELDLEADWQQQLQQFDEHCLQTLWQQVKKANISKLTLQIPDYGQYDLTSLDVWKFWK</sequence>
<evidence type="ECO:0000313" key="1">
    <source>
        <dbReference type="EMBL" id="KKN01944.1"/>
    </source>
</evidence>
<name>A0A0F9M896_9ZZZZ</name>
<protein>
    <recommendedName>
        <fullName evidence="2">Phosphoglycerate mutase</fullName>
    </recommendedName>
</protein>
<proteinExistence type="predicted"/>
<dbReference type="EMBL" id="LAZR01005202">
    <property type="protein sequence ID" value="KKN01944.1"/>
    <property type="molecule type" value="Genomic_DNA"/>
</dbReference>